<comment type="caution">
    <text evidence="1">The sequence shown here is derived from an EMBL/GenBank/DDBJ whole genome shotgun (WGS) entry which is preliminary data.</text>
</comment>
<evidence type="ECO:0000313" key="2">
    <source>
        <dbReference type="Proteomes" id="UP000790709"/>
    </source>
</evidence>
<reference evidence="1" key="1">
    <citation type="journal article" date="2021" name="New Phytol.">
        <title>Evolutionary innovations through gain and loss of genes in the ectomycorrhizal Boletales.</title>
        <authorList>
            <person name="Wu G."/>
            <person name="Miyauchi S."/>
            <person name="Morin E."/>
            <person name="Kuo A."/>
            <person name="Drula E."/>
            <person name="Varga T."/>
            <person name="Kohler A."/>
            <person name="Feng B."/>
            <person name="Cao Y."/>
            <person name="Lipzen A."/>
            <person name="Daum C."/>
            <person name="Hundley H."/>
            <person name="Pangilinan J."/>
            <person name="Johnson J."/>
            <person name="Barry K."/>
            <person name="LaButti K."/>
            <person name="Ng V."/>
            <person name="Ahrendt S."/>
            <person name="Min B."/>
            <person name="Choi I.G."/>
            <person name="Park H."/>
            <person name="Plett J.M."/>
            <person name="Magnuson J."/>
            <person name="Spatafora J.W."/>
            <person name="Nagy L.G."/>
            <person name="Henrissat B."/>
            <person name="Grigoriev I.V."/>
            <person name="Yang Z.L."/>
            <person name="Xu J."/>
            <person name="Martin F.M."/>
        </authorList>
    </citation>
    <scope>NUCLEOTIDE SEQUENCE</scope>
    <source>
        <strain evidence="1">KUC20120723A-06</strain>
    </source>
</reference>
<keyword evidence="2" id="KW-1185">Reference proteome</keyword>
<dbReference type="Proteomes" id="UP000790709">
    <property type="component" value="Unassembled WGS sequence"/>
</dbReference>
<organism evidence="1 2">
    <name type="scientific">Leucogyrophana mollusca</name>
    <dbReference type="NCBI Taxonomy" id="85980"/>
    <lineage>
        <taxon>Eukaryota</taxon>
        <taxon>Fungi</taxon>
        <taxon>Dikarya</taxon>
        <taxon>Basidiomycota</taxon>
        <taxon>Agaricomycotina</taxon>
        <taxon>Agaricomycetes</taxon>
        <taxon>Agaricomycetidae</taxon>
        <taxon>Boletales</taxon>
        <taxon>Boletales incertae sedis</taxon>
        <taxon>Leucogyrophana</taxon>
    </lineage>
</organism>
<gene>
    <name evidence="1" type="ORF">BV22DRAFT_1051040</name>
</gene>
<sequence length="421" mass="47279">MWVWVRVELPIPTGLPVLIPIVNGPTCKKARLGKGAKKQVVIEREDIHNQSPGVKESTKKAKKGKAKENPQNPIATSSKLVPTPTVRVEKENITGKQLQEPNYPEIALLLGGAKTSIPASLGKDAKKFLPIYLLGLQAGSTLHLAQETQNIGHTNILHATLQFALKAHELHLQELALNDAREEKHTLQHWVQLCSFKTRNCSNAKKLHANMDAMLQDEDMTKLAKLMCSKEYNTFSMFASKSQNHQSAKCSHYLCKWKNIAGKSPTIWHYIMNGDTTSWYNEKRPKCCFGPDEVWVLAERAISSSLGNLKSLDNVCWQWHKVWLFTLIKIVGWKGLRRGAFRDHDTLDSLFKTDEIDIGWKKEFLDHPAFAADGLQGLSVDIDSPMSDAALCAFLSTEIMLNEVVVTLLSHCFCKFGWVTL</sequence>
<dbReference type="EMBL" id="MU266659">
    <property type="protein sequence ID" value="KAH7919455.1"/>
    <property type="molecule type" value="Genomic_DNA"/>
</dbReference>
<protein>
    <submittedName>
        <fullName evidence="1">Uncharacterized protein</fullName>
    </submittedName>
</protein>
<proteinExistence type="predicted"/>
<accession>A0ACB8B117</accession>
<name>A0ACB8B117_9AGAM</name>
<evidence type="ECO:0000313" key="1">
    <source>
        <dbReference type="EMBL" id="KAH7919455.1"/>
    </source>
</evidence>